<reference evidence="2" key="2">
    <citation type="submission" date="2020-02" db="EMBL/GenBank/DDBJ databases">
        <title>Identification and distribution of gene clusters putatively required for synthesis of sphingolipid metabolism inhibitors in phylogenetically diverse species of the filamentous fungus Fusarium.</title>
        <authorList>
            <person name="Kim H.-S."/>
            <person name="Busman M."/>
            <person name="Brown D.W."/>
            <person name="Divon H."/>
            <person name="Uhlig S."/>
            <person name="Proctor R.H."/>
        </authorList>
    </citation>
    <scope>NUCLEOTIDE SEQUENCE</scope>
    <source>
        <strain evidence="2">NRRL 25174</strain>
    </source>
</reference>
<feature type="compositionally biased region" description="Low complexity" evidence="1">
    <location>
        <begin position="205"/>
        <end position="222"/>
    </location>
</feature>
<name>A0A9P5AS53_9HYPO</name>
<organism evidence="2 3">
    <name type="scientific">Fusarium beomiforme</name>
    <dbReference type="NCBI Taxonomy" id="44412"/>
    <lineage>
        <taxon>Eukaryota</taxon>
        <taxon>Fungi</taxon>
        <taxon>Dikarya</taxon>
        <taxon>Ascomycota</taxon>
        <taxon>Pezizomycotina</taxon>
        <taxon>Sordariomycetes</taxon>
        <taxon>Hypocreomycetidae</taxon>
        <taxon>Hypocreales</taxon>
        <taxon>Nectriaceae</taxon>
        <taxon>Fusarium</taxon>
        <taxon>Fusarium burgessii species complex</taxon>
    </lineage>
</organism>
<keyword evidence="3" id="KW-1185">Reference proteome</keyword>
<dbReference type="EMBL" id="PVQB02000072">
    <property type="protein sequence ID" value="KAF4343955.1"/>
    <property type="molecule type" value="Genomic_DNA"/>
</dbReference>
<accession>A0A9P5AS53</accession>
<dbReference type="PANTHER" id="PTHR47339">
    <property type="entry name" value="CELL DIVISION CONTROL PROTEIN 24"/>
    <property type="match status" value="1"/>
</dbReference>
<protein>
    <recommendedName>
        <fullName evidence="4">Cdc24/Scd1 N-terminal domain-containing protein</fullName>
    </recommendedName>
</protein>
<sequence>MADPLSLAASIAGLISITVEAVKFLSPYVSAAKETPPVAAHVYSEVQSTQVILMGLQDLTRNLASVKVQRAALVGVNQVVAILTDGVLLYSELHTELQSLPAKEGDVKIPLIGRLQWARKESTFITLLNRLQSFKNSMTLVLMILQSDSGQTAKQHQEQLYSNVKVLLESNEALSRRLMSIEDALDSQTIISRRMSFLSLKGSPSSDTTQQSESDTAQTSATPTSPDSSIGISKFDFEDDLESSRVYRRVQRETMDFSFRSSIARSHTWSVLSGLSLSDISAISVIALPVYQAELSNAQHYDFGEESEDAPIITEPVFPTDEQPLLMECLEIKLKMLQIPEMQVYFDNVSNPPDSFFHLWGVLRQVTPLVVLARALNPDLDISDVVLSMNHNYGINEHISTDLKKEIILWFGQYCYDKLKIDGRDLITVKELMGGDYCAFLRVVSVLARVVRRLDIAYPTKQTLISAELEFGMSPIELQNMASSQREFVTQIQELLDIKDQLELYMKGIFSNLRDLGDIQILFLIMIERNLSLSPTEQRWAPAFTYLLRNIKTVAASIPKNDASRTEILSWLKDNRFGNKDKTRKLLTRCLAIMPTREKRISSLLAFSKYLGNRETTLEVQEQDLNSARAAIHTAIVRLQEGVQSPESVAAIRDLERKVVDWKGLTPSILGELVLSKRLEVTKGSETRPNMLLLCKETRVKQHDTRSQGLRSFFKSNNLSEPQQAKLLLKGRVFLKDIVGVVPESRFGMNILRLLI</sequence>
<dbReference type="GO" id="GO:0005634">
    <property type="term" value="C:nucleus"/>
    <property type="evidence" value="ECO:0007669"/>
    <property type="project" value="TreeGrafter"/>
</dbReference>
<dbReference type="GO" id="GO:0000935">
    <property type="term" value="C:division septum"/>
    <property type="evidence" value="ECO:0007669"/>
    <property type="project" value="TreeGrafter"/>
</dbReference>
<proteinExistence type="predicted"/>
<dbReference type="InterPro" id="IPR053026">
    <property type="entry name" value="CDC42_GEF"/>
</dbReference>
<dbReference type="GO" id="GO:0043332">
    <property type="term" value="C:mating projection tip"/>
    <property type="evidence" value="ECO:0007669"/>
    <property type="project" value="TreeGrafter"/>
</dbReference>
<evidence type="ECO:0000313" key="2">
    <source>
        <dbReference type="EMBL" id="KAF4343955.1"/>
    </source>
</evidence>
<feature type="region of interest" description="Disordered" evidence="1">
    <location>
        <begin position="201"/>
        <end position="233"/>
    </location>
</feature>
<evidence type="ECO:0008006" key="4">
    <source>
        <dbReference type="Google" id="ProtNLM"/>
    </source>
</evidence>
<dbReference type="PANTHER" id="PTHR47339:SF1">
    <property type="entry name" value="CELL DIVISION CONTROL PROTEIN 24"/>
    <property type="match status" value="1"/>
</dbReference>
<gene>
    <name evidence="2" type="ORF">FBEOM_2112</name>
</gene>
<evidence type="ECO:0000256" key="1">
    <source>
        <dbReference type="SAM" id="MobiDB-lite"/>
    </source>
</evidence>
<dbReference type="AlphaFoldDB" id="A0A9P5AS53"/>
<dbReference type="GO" id="GO:0005737">
    <property type="term" value="C:cytoplasm"/>
    <property type="evidence" value="ECO:0007669"/>
    <property type="project" value="TreeGrafter"/>
</dbReference>
<dbReference type="Proteomes" id="UP000730481">
    <property type="component" value="Unassembled WGS sequence"/>
</dbReference>
<reference evidence="2" key="1">
    <citation type="journal article" date="2017" name="Mycologia">
        <title>Fusarium algeriense, sp. nov., a novel toxigenic crown rot pathogen of durum wheat from Algeria is nested in the Fusarium burgessii species complex.</title>
        <authorList>
            <person name="Laraba I."/>
            <person name="Keddad A."/>
            <person name="Boureghda H."/>
            <person name="Abdallah N."/>
            <person name="Vaughan M.M."/>
            <person name="Proctor R.H."/>
            <person name="Busman M."/>
            <person name="O'Donnell K."/>
        </authorList>
    </citation>
    <scope>NUCLEOTIDE SEQUENCE</scope>
    <source>
        <strain evidence="2">NRRL 25174</strain>
    </source>
</reference>
<dbReference type="GO" id="GO:0031106">
    <property type="term" value="P:septin ring organization"/>
    <property type="evidence" value="ECO:0007669"/>
    <property type="project" value="TreeGrafter"/>
</dbReference>
<comment type="caution">
    <text evidence="2">The sequence shown here is derived from an EMBL/GenBank/DDBJ whole genome shotgun (WGS) entry which is preliminary data.</text>
</comment>
<dbReference type="OrthoDB" id="19923at2759"/>
<evidence type="ECO:0000313" key="3">
    <source>
        <dbReference type="Proteomes" id="UP000730481"/>
    </source>
</evidence>
<dbReference type="GO" id="GO:0030010">
    <property type="term" value="P:establishment of cell polarity"/>
    <property type="evidence" value="ECO:0007669"/>
    <property type="project" value="TreeGrafter"/>
</dbReference>